<proteinExistence type="predicted"/>
<dbReference type="Pfam" id="PF23074">
    <property type="entry name" value="PH_FT_N"/>
    <property type="match status" value="1"/>
</dbReference>
<dbReference type="InterPro" id="IPR057082">
    <property type="entry name" value="PH_C"/>
</dbReference>
<comment type="caution">
    <text evidence="4">The sequence shown here is derived from an EMBL/GenBank/DDBJ whole genome shotgun (WGS) entry which is preliminary data.</text>
</comment>
<organism evidence="4 5">
    <name type="scientific">Cladosporium halotolerans</name>
    <dbReference type="NCBI Taxonomy" id="1052096"/>
    <lineage>
        <taxon>Eukaryota</taxon>
        <taxon>Fungi</taxon>
        <taxon>Dikarya</taxon>
        <taxon>Ascomycota</taxon>
        <taxon>Pezizomycotina</taxon>
        <taxon>Dothideomycetes</taxon>
        <taxon>Dothideomycetidae</taxon>
        <taxon>Cladosporiales</taxon>
        <taxon>Cladosporiaceae</taxon>
        <taxon>Cladosporium</taxon>
    </lineage>
</organism>
<evidence type="ECO:0000259" key="3">
    <source>
        <dbReference type="Pfam" id="PF23076"/>
    </source>
</evidence>
<dbReference type="AlphaFoldDB" id="A0AB34L1E4"/>
<evidence type="ECO:0000259" key="2">
    <source>
        <dbReference type="Pfam" id="PF23074"/>
    </source>
</evidence>
<evidence type="ECO:0000256" key="1">
    <source>
        <dbReference type="SAM" id="MobiDB-lite"/>
    </source>
</evidence>
<feature type="region of interest" description="Disordered" evidence="1">
    <location>
        <begin position="161"/>
        <end position="232"/>
    </location>
</feature>
<evidence type="ECO:0008006" key="6">
    <source>
        <dbReference type="Google" id="ProtNLM"/>
    </source>
</evidence>
<dbReference type="GeneID" id="96003426"/>
<dbReference type="Proteomes" id="UP000803884">
    <property type="component" value="Unassembled WGS sequence"/>
</dbReference>
<feature type="compositionally biased region" description="Low complexity" evidence="1">
    <location>
        <begin position="223"/>
        <end position="232"/>
    </location>
</feature>
<protein>
    <recommendedName>
        <fullName evidence="6">PH domain-containing protein</fullName>
    </recommendedName>
</protein>
<feature type="domain" description="PH" evidence="2">
    <location>
        <begin position="279"/>
        <end position="390"/>
    </location>
</feature>
<gene>
    <name evidence="4" type="ORF">WHR41_01982</name>
</gene>
<dbReference type="InterPro" id="IPR057081">
    <property type="entry name" value="PH_N"/>
</dbReference>
<name>A0AB34L1E4_9PEZI</name>
<dbReference type="EMBL" id="JAAQHG020000005">
    <property type="protein sequence ID" value="KAL1589405.1"/>
    <property type="molecule type" value="Genomic_DNA"/>
</dbReference>
<reference evidence="4 5" key="1">
    <citation type="journal article" date="2020" name="Microbiol. Resour. Announc.">
        <title>Draft Genome Sequence of a Cladosporium Species Isolated from the Mesophotic Ascidian Didemnum maculosum.</title>
        <authorList>
            <person name="Gioti A."/>
            <person name="Siaperas R."/>
            <person name="Nikolaivits E."/>
            <person name="Le Goff G."/>
            <person name="Ouazzani J."/>
            <person name="Kotoulas G."/>
            <person name="Topakas E."/>
        </authorList>
    </citation>
    <scope>NUCLEOTIDE SEQUENCE [LARGE SCALE GENOMIC DNA]</scope>
    <source>
        <strain evidence="4 5">TM138-S3</strain>
    </source>
</reference>
<evidence type="ECO:0000313" key="4">
    <source>
        <dbReference type="EMBL" id="KAL1589405.1"/>
    </source>
</evidence>
<dbReference type="Pfam" id="PF23076">
    <property type="entry name" value="PH_FT_C"/>
    <property type="match status" value="1"/>
</dbReference>
<sequence length="528" mass="60712">MASYSQVIGRLTLAAEEIASALRDARDRHIRLFRPSITEAVARLFSLSNSLQQLAETYSNARYQDSLYRIRHDVQMVCSSIRHTFEIMWSMVNRPPETQGMIWGDLDNRMKVQEGMDLLERLHRYQFFVHDVSNQLKGQEREDLPHQRARIENLLRAQEDTRFGGGSLHATEPVTSNPRPTIMRPSSRSSRHTPSDFSDFDDDDELPWAPEPPLDSPTFTVNSSPTAYSSQPSSYGFPPSHWAENIFNGQLEQSGVRTSFRGAYQIGDIETRCMGTPQPDARHLLALRGFRPLTALTFVDTKDEVTFYHRPSDNRARLLFSETISRNRVTLYSLPLDSLIAIRRYSVIHLCGARSDGSYRPWAYLKFMYFERLALFYSTFVALKRQDPRETRGPLIEDPSNMDEEEHYGGLIRAGDHMLHALRLLECRGSGVVRLEARAFRSSKDEVPIWTVFLTKYARDGDEEIFGCDPGSSLITMNRPKPEPFYFQSRYALPRTRHGDYRLQFASIEDASDLKASWNKLCNSARRT</sequence>
<dbReference type="RefSeq" id="XP_069232510.1">
    <property type="nucleotide sequence ID" value="XM_069370588.1"/>
</dbReference>
<feature type="domain" description="PH" evidence="3">
    <location>
        <begin position="406"/>
        <end position="522"/>
    </location>
</feature>
<evidence type="ECO:0000313" key="5">
    <source>
        <dbReference type="Proteomes" id="UP000803884"/>
    </source>
</evidence>
<accession>A0AB34L1E4</accession>
<keyword evidence="5" id="KW-1185">Reference proteome</keyword>